<feature type="domain" description="Protein kinase" evidence="7">
    <location>
        <begin position="31"/>
        <end position="285"/>
    </location>
</feature>
<keyword evidence="2" id="KW-0597">Phosphoprotein</keyword>
<dbReference type="STRING" id="4540.A0A3L6QDC8"/>
<dbReference type="Gene3D" id="1.10.510.10">
    <property type="entry name" value="Transferase(Phosphotransferase) domain 1"/>
    <property type="match status" value="1"/>
</dbReference>
<protein>
    <recommendedName>
        <fullName evidence="1">[RNA-polymerase]-subunit kinase</fullName>
        <ecNumber evidence="1">2.7.11.23</ecNumber>
    </recommendedName>
</protein>
<name>A0A3L6QDC8_PANMI</name>
<comment type="catalytic activity">
    <reaction evidence="5">
        <text>[DNA-directed RNA polymerase] + ATP = phospho-[DNA-directed RNA polymerase] + ADP + H(+)</text>
        <dbReference type="Rhea" id="RHEA:10216"/>
        <dbReference type="Rhea" id="RHEA-COMP:11321"/>
        <dbReference type="Rhea" id="RHEA-COMP:11322"/>
        <dbReference type="ChEBI" id="CHEBI:15378"/>
        <dbReference type="ChEBI" id="CHEBI:30616"/>
        <dbReference type="ChEBI" id="CHEBI:43176"/>
        <dbReference type="ChEBI" id="CHEBI:68546"/>
        <dbReference type="ChEBI" id="CHEBI:456216"/>
        <dbReference type="EC" id="2.7.11.23"/>
    </reaction>
</comment>
<dbReference type="AlphaFoldDB" id="A0A3L6QDC8"/>
<evidence type="ECO:0000256" key="1">
    <source>
        <dbReference type="ARBA" id="ARBA00012409"/>
    </source>
</evidence>
<dbReference type="InterPro" id="IPR011009">
    <property type="entry name" value="Kinase-like_dom_sf"/>
</dbReference>
<dbReference type="SMART" id="SM00220">
    <property type="entry name" value="S_TKc"/>
    <property type="match status" value="1"/>
</dbReference>
<dbReference type="GO" id="GO:0005634">
    <property type="term" value="C:nucleus"/>
    <property type="evidence" value="ECO:0007669"/>
    <property type="project" value="TreeGrafter"/>
</dbReference>
<keyword evidence="3" id="KW-0547">Nucleotide-binding</keyword>
<dbReference type="InterPro" id="IPR000719">
    <property type="entry name" value="Prot_kinase_dom"/>
</dbReference>
<evidence type="ECO:0000256" key="6">
    <source>
        <dbReference type="SAM" id="MobiDB-lite"/>
    </source>
</evidence>
<evidence type="ECO:0000256" key="5">
    <source>
        <dbReference type="ARBA" id="ARBA00049280"/>
    </source>
</evidence>
<dbReference type="OrthoDB" id="632123at2759"/>
<dbReference type="Gene3D" id="3.30.200.20">
    <property type="entry name" value="Phosphorylase Kinase, domain 1"/>
    <property type="match status" value="1"/>
</dbReference>
<comment type="caution">
    <text evidence="8">The sequence shown here is derived from an EMBL/GenBank/DDBJ whole genome shotgun (WGS) entry which is preliminary data.</text>
</comment>
<evidence type="ECO:0000256" key="2">
    <source>
        <dbReference type="ARBA" id="ARBA00022553"/>
    </source>
</evidence>
<sequence>MAAAAAAAGLESPALVGGPACLAEARFQFGSIDDYEMVEGTFGVVAKARDRRTGETVAVKWIHGGEGDGEDGAAHLRAAVLREAGCLDACRGHPPSGVAADEATGDLFLVMEFVGPSLQRRLTRPFSEAEARACMRQLLGAAERMHGAGTIHRDIKPDNILVGAGGALKVCDFGCASPTRPLGKAYPERRTGTTQYNAPEQLMGIRCYGPAVDMWALGCVMAELLIGMPLFMGCTAEDILVQLPMGPEAFDGMLSLAGREVLAGLLSYNPCERLTAADALQHRWFAEEDAAEPPAAAKAEYPGSSPLSSAAQE</sequence>
<dbReference type="PROSITE" id="PS50011">
    <property type="entry name" value="PROTEIN_KINASE_DOM"/>
    <property type="match status" value="1"/>
</dbReference>
<dbReference type="GO" id="GO:0008353">
    <property type="term" value="F:RNA polymerase II CTD heptapeptide repeat kinase activity"/>
    <property type="evidence" value="ECO:0007669"/>
    <property type="project" value="UniProtKB-EC"/>
</dbReference>
<evidence type="ECO:0000256" key="4">
    <source>
        <dbReference type="ARBA" id="ARBA00022840"/>
    </source>
</evidence>
<dbReference type="EMBL" id="PQIB02000012">
    <property type="protein sequence ID" value="RLM78708.1"/>
    <property type="molecule type" value="Genomic_DNA"/>
</dbReference>
<accession>A0A3L6QDC8</accession>
<dbReference type="EC" id="2.7.11.23" evidence="1"/>
<dbReference type="SUPFAM" id="SSF56112">
    <property type="entry name" value="Protein kinase-like (PK-like)"/>
    <property type="match status" value="1"/>
</dbReference>
<evidence type="ECO:0000256" key="3">
    <source>
        <dbReference type="ARBA" id="ARBA00022741"/>
    </source>
</evidence>
<keyword evidence="8" id="KW-0418">Kinase</keyword>
<dbReference type="PANTHER" id="PTHR24056:SF432">
    <property type="entry name" value="OS10G0154500 PROTEIN"/>
    <property type="match status" value="1"/>
</dbReference>
<evidence type="ECO:0000313" key="8">
    <source>
        <dbReference type="EMBL" id="RLM78708.1"/>
    </source>
</evidence>
<evidence type="ECO:0000313" key="9">
    <source>
        <dbReference type="Proteomes" id="UP000275267"/>
    </source>
</evidence>
<dbReference type="Proteomes" id="UP000275267">
    <property type="component" value="Unassembled WGS sequence"/>
</dbReference>
<dbReference type="Pfam" id="PF00069">
    <property type="entry name" value="Pkinase"/>
    <property type="match status" value="1"/>
</dbReference>
<dbReference type="GO" id="GO:0005524">
    <property type="term" value="F:ATP binding"/>
    <property type="evidence" value="ECO:0007669"/>
    <property type="project" value="UniProtKB-KW"/>
</dbReference>
<proteinExistence type="predicted"/>
<dbReference type="PANTHER" id="PTHR24056">
    <property type="entry name" value="CELL DIVISION PROTEIN KINASE"/>
    <property type="match status" value="1"/>
</dbReference>
<reference evidence="9" key="1">
    <citation type="journal article" date="2019" name="Nat. Commun.">
        <title>The genome of broomcorn millet.</title>
        <authorList>
            <person name="Zou C."/>
            <person name="Miki D."/>
            <person name="Li D."/>
            <person name="Tang Q."/>
            <person name="Xiao L."/>
            <person name="Rajput S."/>
            <person name="Deng P."/>
            <person name="Jia W."/>
            <person name="Huang R."/>
            <person name="Zhang M."/>
            <person name="Sun Y."/>
            <person name="Hu J."/>
            <person name="Fu X."/>
            <person name="Schnable P.S."/>
            <person name="Li F."/>
            <person name="Zhang H."/>
            <person name="Feng B."/>
            <person name="Zhu X."/>
            <person name="Liu R."/>
            <person name="Schnable J.C."/>
            <person name="Zhu J.-K."/>
            <person name="Zhang H."/>
        </authorList>
    </citation>
    <scope>NUCLEOTIDE SEQUENCE [LARGE SCALE GENOMIC DNA]</scope>
</reference>
<gene>
    <name evidence="8" type="ORF">C2845_PM12G17510</name>
</gene>
<dbReference type="GO" id="GO:0007346">
    <property type="term" value="P:regulation of mitotic cell cycle"/>
    <property type="evidence" value="ECO:0007669"/>
    <property type="project" value="TreeGrafter"/>
</dbReference>
<dbReference type="InterPro" id="IPR050108">
    <property type="entry name" value="CDK"/>
</dbReference>
<feature type="region of interest" description="Disordered" evidence="6">
    <location>
        <begin position="294"/>
        <end position="313"/>
    </location>
</feature>
<keyword evidence="4" id="KW-0067">ATP-binding</keyword>
<keyword evidence="9" id="KW-1185">Reference proteome</keyword>
<keyword evidence="8" id="KW-0808">Transferase</keyword>
<evidence type="ECO:0000259" key="7">
    <source>
        <dbReference type="PROSITE" id="PS50011"/>
    </source>
</evidence>
<dbReference type="FunFam" id="1.10.510.10:FF:000559">
    <property type="entry name" value="Protein kinase domain containing protein"/>
    <property type="match status" value="1"/>
</dbReference>
<organism evidence="8 9">
    <name type="scientific">Panicum miliaceum</name>
    <name type="common">Proso millet</name>
    <name type="synonym">Broomcorn millet</name>
    <dbReference type="NCBI Taxonomy" id="4540"/>
    <lineage>
        <taxon>Eukaryota</taxon>
        <taxon>Viridiplantae</taxon>
        <taxon>Streptophyta</taxon>
        <taxon>Embryophyta</taxon>
        <taxon>Tracheophyta</taxon>
        <taxon>Spermatophyta</taxon>
        <taxon>Magnoliopsida</taxon>
        <taxon>Liliopsida</taxon>
        <taxon>Poales</taxon>
        <taxon>Poaceae</taxon>
        <taxon>PACMAD clade</taxon>
        <taxon>Panicoideae</taxon>
        <taxon>Panicodae</taxon>
        <taxon>Paniceae</taxon>
        <taxon>Panicinae</taxon>
        <taxon>Panicum</taxon>
        <taxon>Panicum sect. Panicum</taxon>
    </lineage>
</organism>